<keyword evidence="4" id="KW-0472">Membrane</keyword>
<keyword evidence="8" id="KW-1185">Reference proteome</keyword>
<evidence type="ECO:0000256" key="5">
    <source>
        <dbReference type="SAM" id="MobiDB-lite"/>
    </source>
</evidence>
<gene>
    <name evidence="7" type="ORF">GCM10007071_19550</name>
</gene>
<keyword evidence="2" id="KW-0812">Transmembrane</keyword>
<evidence type="ECO:0000313" key="8">
    <source>
        <dbReference type="Proteomes" id="UP000601597"/>
    </source>
</evidence>
<dbReference type="EMBL" id="BMXV01000004">
    <property type="protein sequence ID" value="GGY72567.1"/>
    <property type="molecule type" value="Genomic_DNA"/>
</dbReference>
<comment type="subcellular location">
    <subcellularLocation>
        <location evidence="1">Endomembrane system</location>
        <topology evidence="1">Multi-pass membrane protein</topology>
    </subcellularLocation>
</comment>
<evidence type="ECO:0000256" key="2">
    <source>
        <dbReference type="ARBA" id="ARBA00022692"/>
    </source>
</evidence>
<reference evidence="8" key="1">
    <citation type="journal article" date="2019" name="Int. J. Syst. Evol. Microbiol.">
        <title>The Global Catalogue of Microorganisms (GCM) 10K type strain sequencing project: providing services to taxonomists for standard genome sequencing and annotation.</title>
        <authorList>
            <consortium name="The Broad Institute Genomics Platform"/>
            <consortium name="The Broad Institute Genome Sequencing Center for Infectious Disease"/>
            <person name="Wu L."/>
            <person name="Ma J."/>
        </authorList>
    </citation>
    <scope>NUCLEOTIDE SEQUENCE [LARGE SCALE GENOMIC DNA]</scope>
    <source>
        <strain evidence="8">KCTC 22280</strain>
    </source>
</reference>
<dbReference type="Proteomes" id="UP000601597">
    <property type="component" value="Unassembled WGS sequence"/>
</dbReference>
<sequence length="143" mass="15981">MSAISERRAGQALDQESSNVREDDLEPLLERQKKVEEKVQSSSKLSRFSTDIRLMFSLLRDFWNGRYRQIPWKSVAAIAGALLYVLNPLDLIPDLIVGVGLLDDAAVVGLCLRLVESDLHRYAAWKELDDEAADRARAAPDGA</sequence>
<accession>A0ABQ3B3K1</accession>
<feature type="region of interest" description="Disordered" evidence="5">
    <location>
        <begin position="1"/>
        <end position="26"/>
    </location>
</feature>
<evidence type="ECO:0000256" key="4">
    <source>
        <dbReference type="ARBA" id="ARBA00023136"/>
    </source>
</evidence>
<proteinExistence type="predicted"/>
<dbReference type="InterPro" id="IPR010652">
    <property type="entry name" value="DUF1232"/>
</dbReference>
<organism evidence="7 8">
    <name type="scientific">Marinobacter zhanjiangensis</name>
    <dbReference type="NCBI Taxonomy" id="578215"/>
    <lineage>
        <taxon>Bacteria</taxon>
        <taxon>Pseudomonadati</taxon>
        <taxon>Pseudomonadota</taxon>
        <taxon>Gammaproteobacteria</taxon>
        <taxon>Pseudomonadales</taxon>
        <taxon>Marinobacteraceae</taxon>
        <taxon>Marinobacter</taxon>
    </lineage>
</organism>
<protein>
    <recommendedName>
        <fullName evidence="6">DUF1232 domain-containing protein</fullName>
    </recommendedName>
</protein>
<name>A0ABQ3B3K1_9GAMM</name>
<evidence type="ECO:0000259" key="6">
    <source>
        <dbReference type="Pfam" id="PF06803"/>
    </source>
</evidence>
<dbReference type="RefSeq" id="WP_189575881.1">
    <property type="nucleotide sequence ID" value="NZ_BMXV01000004.1"/>
</dbReference>
<keyword evidence="3" id="KW-1133">Transmembrane helix</keyword>
<comment type="caution">
    <text evidence="7">The sequence shown here is derived from an EMBL/GenBank/DDBJ whole genome shotgun (WGS) entry which is preliminary data.</text>
</comment>
<evidence type="ECO:0000256" key="1">
    <source>
        <dbReference type="ARBA" id="ARBA00004127"/>
    </source>
</evidence>
<evidence type="ECO:0000256" key="3">
    <source>
        <dbReference type="ARBA" id="ARBA00022989"/>
    </source>
</evidence>
<dbReference type="Pfam" id="PF06803">
    <property type="entry name" value="DUF1232"/>
    <property type="match status" value="1"/>
</dbReference>
<evidence type="ECO:0000313" key="7">
    <source>
        <dbReference type="EMBL" id="GGY72567.1"/>
    </source>
</evidence>
<feature type="domain" description="DUF1232" evidence="6">
    <location>
        <begin position="76"/>
        <end position="109"/>
    </location>
</feature>